<organism evidence="1 2">
    <name type="scientific">Daphnia magna</name>
    <dbReference type="NCBI Taxonomy" id="35525"/>
    <lineage>
        <taxon>Eukaryota</taxon>
        <taxon>Metazoa</taxon>
        <taxon>Ecdysozoa</taxon>
        <taxon>Arthropoda</taxon>
        <taxon>Crustacea</taxon>
        <taxon>Branchiopoda</taxon>
        <taxon>Diplostraca</taxon>
        <taxon>Cladocera</taxon>
        <taxon>Anomopoda</taxon>
        <taxon>Daphniidae</taxon>
        <taxon>Daphnia</taxon>
    </lineage>
</organism>
<sequence>MSGNCLANLKRLQQDHPCVIHLIQTNFLRQPASINQPYQLNQQNVTDPSDGPSTAILRILRNQGQSALTPQIGGAMKPPILFKFAQ</sequence>
<reference evidence="1 2" key="1">
    <citation type="journal article" date="2023" name="Nucleic Acids Res.">
        <title>The hologenome of Daphnia magna reveals possible DNA methylation and microbiome-mediated evolution of the host genome.</title>
        <authorList>
            <person name="Chaturvedi A."/>
            <person name="Li X."/>
            <person name="Dhandapani V."/>
            <person name="Marshall H."/>
            <person name="Kissane S."/>
            <person name="Cuenca-Cambronero M."/>
            <person name="Asole G."/>
            <person name="Calvet F."/>
            <person name="Ruiz-Romero M."/>
            <person name="Marangio P."/>
            <person name="Guigo R."/>
            <person name="Rago D."/>
            <person name="Mirbahai L."/>
            <person name="Eastwood N."/>
            <person name="Colbourne J.K."/>
            <person name="Zhou J."/>
            <person name="Mallon E."/>
            <person name="Orsini L."/>
        </authorList>
    </citation>
    <scope>NUCLEOTIDE SEQUENCE [LARGE SCALE GENOMIC DNA]</scope>
    <source>
        <strain evidence="1">LRV0_1</strain>
    </source>
</reference>
<dbReference type="EMBL" id="JAOYFB010000002">
    <property type="protein sequence ID" value="KAK4006894.1"/>
    <property type="molecule type" value="Genomic_DNA"/>
</dbReference>
<keyword evidence="2" id="KW-1185">Reference proteome</keyword>
<dbReference type="Proteomes" id="UP001234178">
    <property type="component" value="Unassembled WGS sequence"/>
</dbReference>
<accession>A0ABQ9Z237</accession>
<name>A0ABQ9Z237_9CRUS</name>
<proteinExistence type="predicted"/>
<evidence type="ECO:0000313" key="2">
    <source>
        <dbReference type="Proteomes" id="UP001234178"/>
    </source>
</evidence>
<comment type="caution">
    <text evidence="1">The sequence shown here is derived from an EMBL/GenBank/DDBJ whole genome shotgun (WGS) entry which is preliminary data.</text>
</comment>
<protein>
    <submittedName>
        <fullName evidence="1">Uncharacterized protein</fullName>
    </submittedName>
</protein>
<gene>
    <name evidence="1" type="ORF">OUZ56_012048</name>
</gene>
<evidence type="ECO:0000313" key="1">
    <source>
        <dbReference type="EMBL" id="KAK4006894.1"/>
    </source>
</evidence>